<dbReference type="Proteomes" id="UP000018851">
    <property type="component" value="Chromosome"/>
</dbReference>
<sequence>MQIAMKWILGAFLPVAVALAGCAPGAGPADAAAAAPPPTIALRLSSWGQTMLTWTISADGTGSYTEAEGVATNFRNYTLVTRRLDAGTAGYAEIRTLLASTERHAGNGIACTLQITDQAYGRVSWNGVETPFNFGCRSKDADAMIAGIEKANGRLKILAANGDILNTEQIGSPQ</sequence>
<dbReference type="PATRIC" id="fig|1123269.5.peg.2157"/>
<feature type="signal peptide" evidence="1">
    <location>
        <begin position="1"/>
        <end position="31"/>
    </location>
</feature>
<evidence type="ECO:0000313" key="2">
    <source>
        <dbReference type="EMBL" id="AHE53932.1"/>
    </source>
</evidence>
<dbReference type="PROSITE" id="PS51257">
    <property type="entry name" value="PROKAR_LIPOPROTEIN"/>
    <property type="match status" value="1"/>
</dbReference>
<dbReference type="EMBL" id="CP006644">
    <property type="protein sequence ID" value="AHE53932.1"/>
    <property type="molecule type" value="Genomic_DNA"/>
</dbReference>
<reference evidence="2 3" key="1">
    <citation type="submission" date="2013-07" db="EMBL/GenBank/DDBJ databases">
        <title>Completed genome of Sphingomonas sanxanigenens NX02.</title>
        <authorList>
            <person name="Ma T."/>
            <person name="Huang H."/>
            <person name="Wu M."/>
            <person name="Li X."/>
            <person name="Li G."/>
        </authorList>
    </citation>
    <scope>NUCLEOTIDE SEQUENCE [LARGE SCALE GENOMIC DNA]</scope>
    <source>
        <strain evidence="2 3">NX02</strain>
    </source>
</reference>
<name>W0ABQ0_9SPHN</name>
<gene>
    <name evidence="2" type="ORF">NX02_11100</name>
</gene>
<keyword evidence="3" id="KW-1185">Reference proteome</keyword>
<evidence type="ECO:0000256" key="1">
    <source>
        <dbReference type="SAM" id="SignalP"/>
    </source>
</evidence>
<proteinExistence type="predicted"/>
<dbReference type="AlphaFoldDB" id="W0ABQ0"/>
<dbReference type="OrthoDB" id="7205848at2"/>
<dbReference type="KEGG" id="ssan:NX02_11100"/>
<dbReference type="STRING" id="1123269.NX02_11100"/>
<feature type="chain" id="PRO_5004785419" description="Lipoprotein" evidence="1">
    <location>
        <begin position="32"/>
        <end position="174"/>
    </location>
</feature>
<protein>
    <recommendedName>
        <fullName evidence="4">Lipoprotein</fullName>
    </recommendedName>
</protein>
<evidence type="ECO:0000313" key="3">
    <source>
        <dbReference type="Proteomes" id="UP000018851"/>
    </source>
</evidence>
<organism evidence="2 3">
    <name type="scientific">Sphingomonas sanxanigenens DSM 19645 = NX02</name>
    <dbReference type="NCBI Taxonomy" id="1123269"/>
    <lineage>
        <taxon>Bacteria</taxon>
        <taxon>Pseudomonadati</taxon>
        <taxon>Pseudomonadota</taxon>
        <taxon>Alphaproteobacteria</taxon>
        <taxon>Sphingomonadales</taxon>
        <taxon>Sphingomonadaceae</taxon>
        <taxon>Sphingomonas</taxon>
    </lineage>
</organism>
<dbReference type="HOGENOM" id="CLU_1539081_0_0_5"/>
<accession>W0ABQ0</accession>
<keyword evidence="1" id="KW-0732">Signal</keyword>
<evidence type="ECO:0008006" key="4">
    <source>
        <dbReference type="Google" id="ProtNLM"/>
    </source>
</evidence>